<dbReference type="GO" id="GO:0016020">
    <property type="term" value="C:membrane"/>
    <property type="evidence" value="ECO:0007669"/>
    <property type="project" value="UniProtKB-SubCell"/>
</dbReference>
<dbReference type="PANTHER" id="PTHR33507:SF4">
    <property type="entry name" value="NODULATION COMPETITIVENESS PROTEIN NFED"/>
    <property type="match status" value="1"/>
</dbReference>
<sequence>MAVDRRLGSAWRALHSVRVLFLMLLGLMLSAAQPRSPAIVLNLDGAIGPASASYFSRTLKRAAEDGSPLVILRLDTPGGLDTSMRAMIRDILASPVPVATFVSPSGARAASAGTFLLYASHIAAMAPGTNVGAATPVQIGGMPFGGDEEDKKKQEGAKSNDAMTAKAVNDAVAYIRSLAEMRGRNADWAEKAVREAASLSASAALKGGVIDMEARSIPDLLNKAHGRQVNVAGNRVTLATRGVAVIQVQPDWRTTLLNAITNPNVAVILMMVGIYGLIFEFINPGSIYPGTIGAICLLTGLYAFAALPVNYAGLGLMALGIGLMVAEHFTPSLGILGIGGVVAFILGATILIDTDVPEFRIAWPLIAGLAGLSLAVILFIGRLAFTARHSRIVSGREEMIGACAVVQDWRGGRGHVFAHGERWNASGTGPLKPGSRVRVRGFDGLTLHVDRDEPAQGE</sequence>
<comment type="caution">
    <text evidence="9">The sequence shown here is derived from an EMBL/GenBank/DDBJ whole genome shotgun (WGS) entry which is preliminary data.</text>
</comment>
<dbReference type="CDD" id="cd07020">
    <property type="entry name" value="Clp_protease_NfeD_1"/>
    <property type="match status" value="1"/>
</dbReference>
<dbReference type="SUPFAM" id="SSF52096">
    <property type="entry name" value="ClpP/crotonase"/>
    <property type="match status" value="1"/>
</dbReference>
<dbReference type="GO" id="GO:0006508">
    <property type="term" value="P:proteolysis"/>
    <property type="evidence" value="ECO:0007669"/>
    <property type="project" value="UniProtKB-KW"/>
</dbReference>
<keyword evidence="10" id="KW-1185">Reference proteome</keyword>
<dbReference type="Proteomes" id="UP000575068">
    <property type="component" value="Unassembled WGS sequence"/>
</dbReference>
<feature type="transmembrane region" description="Helical" evidence="5">
    <location>
        <begin position="333"/>
        <end position="352"/>
    </location>
</feature>
<dbReference type="Pfam" id="PF24961">
    <property type="entry name" value="NfeD_membrane"/>
    <property type="match status" value="1"/>
</dbReference>
<protein>
    <submittedName>
        <fullName evidence="9">Membrane-bound serine protease (ClpP class)</fullName>
    </submittedName>
</protein>
<reference evidence="9 10" key="1">
    <citation type="submission" date="2020-08" db="EMBL/GenBank/DDBJ databases">
        <title>Genomic Encyclopedia of Type Strains, Phase IV (KMG-IV): sequencing the most valuable type-strain genomes for metagenomic binning, comparative biology and taxonomic classification.</title>
        <authorList>
            <person name="Goeker M."/>
        </authorList>
    </citation>
    <scope>NUCLEOTIDE SEQUENCE [LARGE SCALE GENOMIC DNA]</scope>
    <source>
        <strain evidence="9 10">DSM 7465</strain>
    </source>
</reference>
<dbReference type="FunFam" id="3.90.226.10:FF:000089">
    <property type="entry name" value="Membrane-bound serine protease"/>
    <property type="match status" value="1"/>
</dbReference>
<evidence type="ECO:0000256" key="4">
    <source>
        <dbReference type="ARBA" id="ARBA00023136"/>
    </source>
</evidence>
<evidence type="ECO:0000313" key="10">
    <source>
        <dbReference type="Proteomes" id="UP000575068"/>
    </source>
</evidence>
<evidence type="ECO:0000256" key="5">
    <source>
        <dbReference type="SAM" id="Phobius"/>
    </source>
</evidence>
<dbReference type="SUPFAM" id="SSF141322">
    <property type="entry name" value="NfeD domain-like"/>
    <property type="match status" value="1"/>
</dbReference>
<feature type="domain" description="NfeD-like C-terminal" evidence="6">
    <location>
        <begin position="396"/>
        <end position="450"/>
    </location>
</feature>
<dbReference type="InterPro" id="IPR012340">
    <property type="entry name" value="NA-bd_OB-fold"/>
</dbReference>
<dbReference type="Pfam" id="PF01957">
    <property type="entry name" value="NfeD"/>
    <property type="match status" value="1"/>
</dbReference>
<dbReference type="InterPro" id="IPR002810">
    <property type="entry name" value="NfeD-like_C"/>
</dbReference>
<dbReference type="Gene3D" id="3.90.226.10">
    <property type="entry name" value="2-enoyl-CoA Hydratase, Chain A, domain 1"/>
    <property type="match status" value="1"/>
</dbReference>
<dbReference type="Pfam" id="PF25145">
    <property type="entry name" value="NfeD1b_N"/>
    <property type="match status" value="1"/>
</dbReference>
<feature type="transmembrane region" description="Helical" evidence="5">
    <location>
        <begin position="287"/>
        <end position="305"/>
    </location>
</feature>
<dbReference type="AlphaFoldDB" id="A0A840HQR2"/>
<evidence type="ECO:0000256" key="3">
    <source>
        <dbReference type="ARBA" id="ARBA00022989"/>
    </source>
</evidence>
<dbReference type="GO" id="GO:0008233">
    <property type="term" value="F:peptidase activity"/>
    <property type="evidence" value="ECO:0007669"/>
    <property type="project" value="UniProtKB-KW"/>
</dbReference>
<feature type="domain" description="NfeD1b N-terminal" evidence="8">
    <location>
        <begin position="50"/>
        <end position="229"/>
    </location>
</feature>
<accession>A0A840HQR2</accession>
<evidence type="ECO:0000259" key="6">
    <source>
        <dbReference type="Pfam" id="PF01957"/>
    </source>
</evidence>
<feature type="transmembrane region" description="Helical" evidence="5">
    <location>
        <begin position="364"/>
        <end position="385"/>
    </location>
</feature>
<keyword evidence="3 5" id="KW-1133">Transmembrane helix</keyword>
<proteinExistence type="predicted"/>
<keyword evidence="9" id="KW-0378">Hydrolase</keyword>
<keyword evidence="9" id="KW-0645">Protease</keyword>
<dbReference type="RefSeq" id="WP_184473811.1">
    <property type="nucleotide sequence ID" value="NZ_JACHOV010000001.1"/>
</dbReference>
<dbReference type="InterPro" id="IPR056739">
    <property type="entry name" value="NfeD_membrane"/>
</dbReference>
<evidence type="ECO:0000313" key="9">
    <source>
        <dbReference type="EMBL" id="MBB4639960.1"/>
    </source>
</evidence>
<dbReference type="PANTHER" id="PTHR33507">
    <property type="entry name" value="INNER MEMBRANE PROTEIN YBBJ"/>
    <property type="match status" value="1"/>
</dbReference>
<comment type="subcellular location">
    <subcellularLocation>
        <location evidence="1">Membrane</location>
        <topology evidence="1">Multi-pass membrane protein</topology>
    </subcellularLocation>
</comment>
<feature type="transmembrane region" description="Helical" evidence="5">
    <location>
        <begin position="265"/>
        <end position="282"/>
    </location>
</feature>
<dbReference type="EMBL" id="JACHOV010000001">
    <property type="protein sequence ID" value="MBB4639960.1"/>
    <property type="molecule type" value="Genomic_DNA"/>
</dbReference>
<dbReference type="InterPro" id="IPR056738">
    <property type="entry name" value="NfeD1b_N"/>
</dbReference>
<dbReference type="InterPro" id="IPR052165">
    <property type="entry name" value="Membrane_assoc_protease"/>
</dbReference>
<gene>
    <name evidence="9" type="ORF">HNQ99_000240</name>
</gene>
<name>A0A840HQR2_9SPHN</name>
<dbReference type="InterPro" id="IPR029045">
    <property type="entry name" value="ClpP/crotonase-like_dom_sf"/>
</dbReference>
<feature type="domain" description="NfeD integral membrane" evidence="7">
    <location>
        <begin position="264"/>
        <end position="378"/>
    </location>
</feature>
<evidence type="ECO:0000256" key="2">
    <source>
        <dbReference type="ARBA" id="ARBA00022692"/>
    </source>
</evidence>
<dbReference type="Gene3D" id="2.40.50.140">
    <property type="entry name" value="Nucleic acid-binding proteins"/>
    <property type="match status" value="1"/>
</dbReference>
<evidence type="ECO:0000259" key="8">
    <source>
        <dbReference type="Pfam" id="PF25145"/>
    </source>
</evidence>
<keyword evidence="4 5" id="KW-0472">Membrane</keyword>
<evidence type="ECO:0000256" key="1">
    <source>
        <dbReference type="ARBA" id="ARBA00004141"/>
    </source>
</evidence>
<evidence type="ECO:0000259" key="7">
    <source>
        <dbReference type="Pfam" id="PF24961"/>
    </source>
</evidence>
<organism evidence="9 10">
    <name type="scientific">Rhizorhapis suberifaciens</name>
    <name type="common">corky root of lettuce</name>
    <dbReference type="NCBI Taxonomy" id="13656"/>
    <lineage>
        <taxon>Bacteria</taxon>
        <taxon>Pseudomonadati</taxon>
        <taxon>Pseudomonadota</taxon>
        <taxon>Alphaproteobacteria</taxon>
        <taxon>Sphingomonadales</taxon>
        <taxon>Sphingomonadaceae</taxon>
        <taxon>Rhizorhapis</taxon>
    </lineage>
</organism>
<keyword evidence="2 5" id="KW-0812">Transmembrane</keyword>